<dbReference type="Pfam" id="PF14420">
    <property type="entry name" value="Clr5"/>
    <property type="match status" value="1"/>
</dbReference>
<proteinExistence type="predicted"/>
<sequence length="912" mass="105011">MTALAPRFKHKAAQISQGVWERHKEYISYLYLEERKTLKDVRAIMFAQHDFDASFPDINFINNDMASTIISNPTQWLHETVSLTVSRSFVMFANLLKHYIIRLSNSVDNIRTQRQCIDCLVQSSIMKQNIPMLKRFFQEAKDQNSKLFFTSSSVGNPSGFQLILQNFSVQLLYSAARTGDLDIAKFLIRWLDLDNLYLIDEYNLELHTIGVTAIQYAIEYQQLAVCTFLLKQGFDVNVDPISDVSPSLLWTAILVNLPELVSKLLYEHGALEKIYDLFIFGRTFLESIWNLRNQKLGWAKNLKIPANTDFSSIVHGLQFSVWIGHVECFQVLAEYHHQRSTAFPRNADMSDLLCLATAKRDHEMMERIMFFLDNDIDKVVYGAIISSDDYSYYTALSKAIENRDLGAINILTRSGAKVENVWLPELSGSEIRALLDPQFRVSLEKASLFKVIDRIEALFRSRNAEETLQMRGSTGGDNLKHLYISEAWSWSHKFRDVARNISELLGLLKCLMDEDLIQCDYLYPKLELLIRLYSNFLEWVTVRVETSNGNNEIDIIITGRFLNSEKLAAFPRVSYRFFRHLWDSSLANYDFDCYFKQNYIQLRLNWVNSWSTAPIKDILESYPRKDEIDRTSEGDNLYDPLAASQFLSKLEEDFISHLEDIEQILECSLIIQDKEFHHRLSNIAIANFSYLSESQVMSLLRLAAHCDFYDIAKSVLEMKPDLKITTTVISEATWFGGLKIFNLLLDCYIGTGDLKPGQMLDLETPLYLAVTFGQLYKVIELLRYANVDDPVYGGTILDIAVKLGNLDVTTILLQEGMGLGNLDHSLQLAFDAGNFHILNLLNNAERKRNSQIEKENTVQETDQYTPSPLPNQELAKWNIVPEEYLFNKDDYSQNAFSNWTFPNDVGNEMDCF</sequence>
<dbReference type="Proteomes" id="UP000015100">
    <property type="component" value="Unassembled WGS sequence"/>
</dbReference>
<name>S8ABC1_DACHA</name>
<reference evidence="6" key="2">
    <citation type="submission" date="2013-04" db="EMBL/GenBank/DDBJ databases">
        <title>Genomic mechanisms accounting for the adaptation to parasitism in nematode-trapping fungi.</title>
        <authorList>
            <person name="Ahren D.G."/>
        </authorList>
    </citation>
    <scope>NUCLEOTIDE SEQUENCE [LARGE SCALE GENOMIC DNA]</scope>
    <source>
        <strain evidence="6">CBS 200.50</strain>
    </source>
</reference>
<evidence type="ECO:0000256" key="2">
    <source>
        <dbReference type="ARBA" id="ARBA00023043"/>
    </source>
</evidence>
<keyword evidence="1" id="KW-0677">Repeat</keyword>
<dbReference type="PANTHER" id="PTHR24198:SF165">
    <property type="entry name" value="ANKYRIN REPEAT-CONTAINING PROTEIN-RELATED"/>
    <property type="match status" value="1"/>
</dbReference>
<dbReference type="PANTHER" id="PTHR24198">
    <property type="entry name" value="ANKYRIN REPEAT AND PROTEIN KINASE DOMAIN-CONTAINING PROTEIN"/>
    <property type="match status" value="1"/>
</dbReference>
<dbReference type="Pfam" id="PF12796">
    <property type="entry name" value="Ank_2"/>
    <property type="match status" value="2"/>
</dbReference>
<evidence type="ECO:0000313" key="6">
    <source>
        <dbReference type="Proteomes" id="UP000015100"/>
    </source>
</evidence>
<dbReference type="InterPro" id="IPR025676">
    <property type="entry name" value="Clr5_dom"/>
</dbReference>
<dbReference type="Gene3D" id="1.25.40.20">
    <property type="entry name" value="Ankyrin repeat-containing domain"/>
    <property type="match status" value="2"/>
</dbReference>
<dbReference type="InterPro" id="IPR002110">
    <property type="entry name" value="Ankyrin_rpt"/>
</dbReference>
<dbReference type="PROSITE" id="PS50088">
    <property type="entry name" value="ANK_REPEAT"/>
    <property type="match status" value="1"/>
</dbReference>
<keyword evidence="2 3" id="KW-0040">ANK repeat</keyword>
<evidence type="ECO:0000256" key="3">
    <source>
        <dbReference type="PROSITE-ProRule" id="PRU00023"/>
    </source>
</evidence>
<gene>
    <name evidence="5" type="ORF">H072_6002</name>
</gene>
<dbReference type="STRING" id="1284197.S8ABC1"/>
<keyword evidence="6" id="KW-1185">Reference proteome</keyword>
<comment type="caution">
    <text evidence="5">The sequence shown here is derived from an EMBL/GenBank/DDBJ whole genome shotgun (WGS) entry which is preliminary data.</text>
</comment>
<dbReference type="InterPro" id="IPR036770">
    <property type="entry name" value="Ankyrin_rpt-contain_sf"/>
</dbReference>
<dbReference type="AlphaFoldDB" id="S8ABC1"/>
<dbReference type="SUPFAM" id="SSF48403">
    <property type="entry name" value="Ankyrin repeat"/>
    <property type="match status" value="2"/>
</dbReference>
<dbReference type="OrthoDB" id="539213at2759"/>
<dbReference type="HOGENOM" id="CLU_318851_0_0_1"/>
<organism evidence="5 6">
    <name type="scientific">Dactylellina haptotyla (strain CBS 200.50)</name>
    <name type="common">Nematode-trapping fungus</name>
    <name type="synonym">Monacrosporium haptotylum</name>
    <dbReference type="NCBI Taxonomy" id="1284197"/>
    <lineage>
        <taxon>Eukaryota</taxon>
        <taxon>Fungi</taxon>
        <taxon>Dikarya</taxon>
        <taxon>Ascomycota</taxon>
        <taxon>Pezizomycotina</taxon>
        <taxon>Orbiliomycetes</taxon>
        <taxon>Orbiliales</taxon>
        <taxon>Orbiliaceae</taxon>
        <taxon>Dactylellina</taxon>
    </lineage>
</organism>
<dbReference type="EMBL" id="AQGS01000433">
    <property type="protein sequence ID" value="EPS40219.1"/>
    <property type="molecule type" value="Genomic_DNA"/>
</dbReference>
<feature type="repeat" description="ANK" evidence="3">
    <location>
        <begin position="792"/>
        <end position="824"/>
    </location>
</feature>
<evidence type="ECO:0000259" key="4">
    <source>
        <dbReference type="Pfam" id="PF14420"/>
    </source>
</evidence>
<feature type="domain" description="Clr5" evidence="4">
    <location>
        <begin position="19"/>
        <end position="54"/>
    </location>
</feature>
<protein>
    <recommendedName>
        <fullName evidence="4">Clr5 domain-containing protein</fullName>
    </recommendedName>
</protein>
<evidence type="ECO:0000313" key="5">
    <source>
        <dbReference type="EMBL" id="EPS40219.1"/>
    </source>
</evidence>
<accession>S8ABC1</accession>
<dbReference type="SMART" id="SM00248">
    <property type="entry name" value="ANK"/>
    <property type="match status" value="7"/>
</dbReference>
<evidence type="ECO:0000256" key="1">
    <source>
        <dbReference type="ARBA" id="ARBA00022737"/>
    </source>
</evidence>
<reference evidence="5 6" key="1">
    <citation type="journal article" date="2013" name="PLoS Genet.">
        <title>Genomic mechanisms accounting for the adaptation to parasitism in nematode-trapping fungi.</title>
        <authorList>
            <person name="Meerupati T."/>
            <person name="Andersson K.M."/>
            <person name="Friman E."/>
            <person name="Kumar D."/>
            <person name="Tunlid A."/>
            <person name="Ahren D."/>
        </authorList>
    </citation>
    <scope>NUCLEOTIDE SEQUENCE [LARGE SCALE GENOMIC DNA]</scope>
    <source>
        <strain evidence="5 6">CBS 200.50</strain>
    </source>
</reference>